<dbReference type="EMBL" id="JAACXV010000174">
    <property type="protein sequence ID" value="KAF7282435.1"/>
    <property type="molecule type" value="Genomic_DNA"/>
</dbReference>
<organism evidence="3 4">
    <name type="scientific">Rhynchophorus ferrugineus</name>
    <name type="common">Red palm weevil</name>
    <name type="synonym">Curculio ferrugineus</name>
    <dbReference type="NCBI Taxonomy" id="354439"/>
    <lineage>
        <taxon>Eukaryota</taxon>
        <taxon>Metazoa</taxon>
        <taxon>Ecdysozoa</taxon>
        <taxon>Arthropoda</taxon>
        <taxon>Hexapoda</taxon>
        <taxon>Insecta</taxon>
        <taxon>Pterygota</taxon>
        <taxon>Neoptera</taxon>
        <taxon>Endopterygota</taxon>
        <taxon>Coleoptera</taxon>
        <taxon>Polyphaga</taxon>
        <taxon>Cucujiformia</taxon>
        <taxon>Curculionidae</taxon>
        <taxon>Dryophthorinae</taxon>
        <taxon>Rhynchophorus</taxon>
    </lineage>
</organism>
<feature type="region of interest" description="Disordered" evidence="1">
    <location>
        <begin position="649"/>
        <end position="699"/>
    </location>
</feature>
<keyword evidence="4" id="KW-1185">Reference proteome</keyword>
<dbReference type="Proteomes" id="UP000625711">
    <property type="component" value="Unassembled WGS sequence"/>
</dbReference>
<dbReference type="OrthoDB" id="8192746at2759"/>
<evidence type="ECO:0000256" key="1">
    <source>
        <dbReference type="SAM" id="MobiDB-lite"/>
    </source>
</evidence>
<accession>A0A834MJG8</accession>
<reference evidence="3" key="1">
    <citation type="submission" date="2020-08" db="EMBL/GenBank/DDBJ databases">
        <title>Genome sequencing and assembly of the red palm weevil Rhynchophorus ferrugineus.</title>
        <authorList>
            <person name="Dias G.B."/>
            <person name="Bergman C.M."/>
            <person name="Manee M."/>
        </authorList>
    </citation>
    <scope>NUCLEOTIDE SEQUENCE</scope>
    <source>
        <strain evidence="3">AA-2017</strain>
        <tissue evidence="3">Whole larva</tissue>
    </source>
</reference>
<name>A0A834MJG8_RHYFE</name>
<feature type="chain" id="PRO_5032520679" evidence="2">
    <location>
        <begin position="18"/>
        <end position="741"/>
    </location>
</feature>
<feature type="compositionally biased region" description="Basic and acidic residues" evidence="1">
    <location>
        <begin position="146"/>
        <end position="155"/>
    </location>
</feature>
<gene>
    <name evidence="3" type="ORF">GWI33_002665</name>
</gene>
<sequence length="741" mass="82563">MLLPILIVSCLLGYVFPYPQNVDIKEITKSAPPEEVNAIQGDVDVPSGISNSIATQSIEDTIKEVEDLIKTNPKLPRLTRGEILDILDNLTRQDNNVASTLGKESHRDPKSLMVVKAYTPAGSGQVNIEELYTKQPITSIVEDENETPHAEHLEGTVKTSTTSSRPTIASTVSSMTPGRIEFHKKRQKLPQNDVKKDIEKNKPARQNVPIKKPLSNNISTERPSTAVPRNPTPRPDVKKRRRPYSSTTGTPILDTTYQSRTPISTNHEIKHPNHKYPDEYTPGKSPVYIPEHIKVVTPPSIAPTEINYELEDLIPQEGERHNSFVPGPPASNKNKLNAMSEPSIEIEIPEHLKNVVANLNLAAIQDAKSATTSNTKANKETENIQNVLASIGLYPVETSTTTPQVPNAQIMEGNLSEDMQNLLKSFGLLPDPNQNSNINDEAASFNPEKAEIRPEAYVGFKPLPEDTQSRKEMESLLAQFGLLEKKPKKTSRTGREYLIRNTKSDLQLDDINLDIVPDDLKPVLHEMGFVSGSRAGRKIREKPHGHNTAEYQSKDALAKQQHVFSPMNSEYVSDEEVQKLGKLLDIVKTLAEKNGTITEEDMKKVNPKELNELIASLNIPTDEMVPLNQQIAPNPIEYDFGLNKNEIKRQEVSTEASTTTTSTTEESRTPSIKDLEDSFGGQSETVTETPEPPSTTPQNGFYYLLDWNSFFEIDDQKGKRVNLRFQPHVGDPKRFLSVSVP</sequence>
<feature type="region of interest" description="Disordered" evidence="1">
    <location>
        <begin position="145"/>
        <end position="257"/>
    </location>
</feature>
<protein>
    <submittedName>
        <fullName evidence="3">Uncharacterized protein</fullName>
    </submittedName>
</protein>
<evidence type="ECO:0000313" key="3">
    <source>
        <dbReference type="EMBL" id="KAF7282435.1"/>
    </source>
</evidence>
<feature type="signal peptide" evidence="2">
    <location>
        <begin position="1"/>
        <end position="17"/>
    </location>
</feature>
<evidence type="ECO:0000256" key="2">
    <source>
        <dbReference type="SAM" id="SignalP"/>
    </source>
</evidence>
<dbReference type="AlphaFoldDB" id="A0A834MJG8"/>
<feature type="compositionally biased region" description="Low complexity" evidence="1">
    <location>
        <begin position="653"/>
        <end position="664"/>
    </location>
</feature>
<evidence type="ECO:0000313" key="4">
    <source>
        <dbReference type="Proteomes" id="UP000625711"/>
    </source>
</evidence>
<feature type="compositionally biased region" description="Polar residues" evidence="1">
    <location>
        <begin position="157"/>
        <end position="176"/>
    </location>
</feature>
<feature type="compositionally biased region" description="Polar residues" evidence="1">
    <location>
        <begin position="214"/>
        <end position="223"/>
    </location>
</feature>
<feature type="compositionally biased region" description="Polar residues" evidence="1">
    <location>
        <begin position="244"/>
        <end position="257"/>
    </location>
</feature>
<proteinExistence type="predicted"/>
<feature type="compositionally biased region" description="Basic and acidic residues" evidence="1">
    <location>
        <begin position="665"/>
        <end position="676"/>
    </location>
</feature>
<keyword evidence="2" id="KW-0732">Signal</keyword>
<comment type="caution">
    <text evidence="3">The sequence shown here is derived from an EMBL/GenBank/DDBJ whole genome shotgun (WGS) entry which is preliminary data.</text>
</comment>
<feature type="compositionally biased region" description="Basic and acidic residues" evidence="1">
    <location>
        <begin position="193"/>
        <end position="202"/>
    </location>
</feature>